<keyword evidence="6" id="KW-1185">Reference proteome</keyword>
<feature type="binding site" description="axial binding residue" evidence="2">
    <location>
        <position position="500"/>
    </location>
    <ligand>
        <name>heme</name>
        <dbReference type="ChEBI" id="CHEBI:30413"/>
    </ligand>
    <ligandPart>
        <name>Fe</name>
        <dbReference type="ChEBI" id="CHEBI:18248"/>
    </ligandPart>
</feature>
<evidence type="ECO:0000256" key="1">
    <source>
        <dbReference type="ARBA" id="ARBA00010617"/>
    </source>
</evidence>
<proteinExistence type="inferred from homology"/>
<reference evidence="5 6" key="1">
    <citation type="journal article" date="2020" name="Microb. Genom.">
        <title>Genetic diversity of clinical and environmental Mucorales isolates obtained from an investigation of mucormycosis cases among solid organ transplant recipients.</title>
        <authorList>
            <person name="Nguyen M.H."/>
            <person name="Kaul D."/>
            <person name="Muto C."/>
            <person name="Cheng S.J."/>
            <person name="Richter R.A."/>
            <person name="Bruno V.M."/>
            <person name="Liu G."/>
            <person name="Beyhan S."/>
            <person name="Sundermann A.J."/>
            <person name="Mounaud S."/>
            <person name="Pasculle A.W."/>
            <person name="Nierman W.C."/>
            <person name="Driscoll E."/>
            <person name="Cumbie R."/>
            <person name="Clancy C.J."/>
            <person name="Dupont C.L."/>
        </authorList>
    </citation>
    <scope>NUCLEOTIDE SEQUENCE [LARGE SCALE GENOMIC DNA]</scope>
    <source>
        <strain evidence="5 6">GL24</strain>
    </source>
</reference>
<dbReference type="GO" id="GO:0005506">
    <property type="term" value="F:iron ion binding"/>
    <property type="evidence" value="ECO:0007669"/>
    <property type="project" value="InterPro"/>
</dbReference>
<dbReference type="PRINTS" id="PR00463">
    <property type="entry name" value="EP450I"/>
</dbReference>
<comment type="cofactor">
    <cofactor evidence="2">
        <name>heme</name>
        <dbReference type="ChEBI" id="CHEBI:30413"/>
    </cofactor>
</comment>
<dbReference type="InterPro" id="IPR050121">
    <property type="entry name" value="Cytochrome_P450_monoxygenase"/>
</dbReference>
<dbReference type="AlphaFoldDB" id="A0A9P6ZBT6"/>
<dbReference type="Pfam" id="PF00067">
    <property type="entry name" value="p450"/>
    <property type="match status" value="1"/>
</dbReference>
<dbReference type="GO" id="GO:0016705">
    <property type="term" value="F:oxidoreductase activity, acting on paired donors, with incorporation or reduction of molecular oxygen"/>
    <property type="evidence" value="ECO:0007669"/>
    <property type="project" value="InterPro"/>
</dbReference>
<dbReference type="Gene3D" id="1.10.630.10">
    <property type="entry name" value="Cytochrome P450"/>
    <property type="match status" value="1"/>
</dbReference>
<dbReference type="GO" id="GO:0004497">
    <property type="term" value="F:monooxygenase activity"/>
    <property type="evidence" value="ECO:0007669"/>
    <property type="project" value="InterPro"/>
</dbReference>
<name>A0A9P6ZBT6_9FUNG</name>
<keyword evidence="2" id="KW-0479">Metal-binding</keyword>
<dbReference type="GO" id="GO:0020037">
    <property type="term" value="F:heme binding"/>
    <property type="evidence" value="ECO:0007669"/>
    <property type="project" value="InterPro"/>
</dbReference>
<gene>
    <name evidence="5" type="ORF">G6F50_001830</name>
</gene>
<keyword evidence="2" id="KW-0349">Heme</keyword>
<protein>
    <recommendedName>
        <fullName evidence="7">Cytochrome P450</fullName>
    </recommendedName>
</protein>
<dbReference type="InterPro" id="IPR002401">
    <property type="entry name" value="Cyt_P450_E_grp-I"/>
</dbReference>
<keyword evidence="4" id="KW-1133">Transmembrane helix</keyword>
<dbReference type="SUPFAM" id="SSF48264">
    <property type="entry name" value="Cytochrome P450"/>
    <property type="match status" value="1"/>
</dbReference>
<keyword evidence="4" id="KW-0812">Transmembrane</keyword>
<sequence length="554" mass="63083">MSSDPMIPYAFTHICWLPLLSLPLAYVFIYCRRRYGSSLASVVLAPTDNFITKYLGLVPPPNHAEKTDELSRFLIRAGQDPRYFPVSVCWSLTGKPLVIASTLKGIKDVLLDGQMKSKVRGEQQPKVQRGNMIRLIHNLVFGGKSLNNVIGEDWRWRRHVLLPPFQPKQLVPKLLPYVASRTAELLSTFEKYAENGSPVELDNLFMDATMDIINYYLYGRNDLNYDIVGGRTNMKFIHNHLGYGFQSLEAWLPFGINKTNWAQKRFKPSRDLLKRFVEDSLKYALEDYEADLKRFEQENVPVNERSYQSVAACAFASGFYGKDQFDLINDLLALTFAGYDTTAHTLAFAFSELARDSDLQDKVFQQVRQVLGPPPLSPSSITAEKLAKMPLVTAVYRETLRKYPAVVFIPVHVNRDTVVDGVIVPEGAEIWCNVRGIQMNPQIFPEPNRFDPIRWLQPDNKGDNAFDNMHGSSSAPLDQFTPETQYKFPEIAFTLGQHSCLGKNLAILELRMVIACTINQFTFELKEGCHIDTKIVLTTKPRNGVWVHFKKRKS</sequence>
<evidence type="ECO:0000256" key="4">
    <source>
        <dbReference type="SAM" id="Phobius"/>
    </source>
</evidence>
<evidence type="ECO:0000256" key="2">
    <source>
        <dbReference type="PIRSR" id="PIRSR602401-1"/>
    </source>
</evidence>
<dbReference type="EMBL" id="JAANIU010000158">
    <property type="protein sequence ID" value="KAG1574596.1"/>
    <property type="molecule type" value="Genomic_DNA"/>
</dbReference>
<keyword evidence="4" id="KW-0472">Membrane</keyword>
<organism evidence="5 6">
    <name type="scientific">Rhizopus delemar</name>
    <dbReference type="NCBI Taxonomy" id="936053"/>
    <lineage>
        <taxon>Eukaryota</taxon>
        <taxon>Fungi</taxon>
        <taxon>Fungi incertae sedis</taxon>
        <taxon>Mucoromycota</taxon>
        <taxon>Mucoromycotina</taxon>
        <taxon>Mucoromycetes</taxon>
        <taxon>Mucorales</taxon>
        <taxon>Mucorineae</taxon>
        <taxon>Rhizopodaceae</taxon>
        <taxon>Rhizopus</taxon>
    </lineage>
</organism>
<keyword evidence="3" id="KW-0175">Coiled coil</keyword>
<dbReference type="Proteomes" id="UP000740926">
    <property type="component" value="Unassembled WGS sequence"/>
</dbReference>
<accession>A0A9P6ZBT6</accession>
<dbReference type="PRINTS" id="PR00385">
    <property type="entry name" value="P450"/>
</dbReference>
<feature type="transmembrane region" description="Helical" evidence="4">
    <location>
        <begin position="6"/>
        <end position="29"/>
    </location>
</feature>
<comment type="similarity">
    <text evidence="1">Belongs to the cytochrome P450 family.</text>
</comment>
<comment type="caution">
    <text evidence="5">The sequence shown here is derived from an EMBL/GenBank/DDBJ whole genome shotgun (WGS) entry which is preliminary data.</text>
</comment>
<evidence type="ECO:0000313" key="5">
    <source>
        <dbReference type="EMBL" id="KAG1574596.1"/>
    </source>
</evidence>
<evidence type="ECO:0000256" key="3">
    <source>
        <dbReference type="SAM" id="Coils"/>
    </source>
</evidence>
<keyword evidence="2" id="KW-0408">Iron</keyword>
<dbReference type="PANTHER" id="PTHR24305:SF166">
    <property type="entry name" value="CYTOCHROME P450 12A4, MITOCHONDRIAL-RELATED"/>
    <property type="match status" value="1"/>
</dbReference>
<evidence type="ECO:0008006" key="7">
    <source>
        <dbReference type="Google" id="ProtNLM"/>
    </source>
</evidence>
<dbReference type="InterPro" id="IPR001128">
    <property type="entry name" value="Cyt_P450"/>
</dbReference>
<feature type="coiled-coil region" evidence="3">
    <location>
        <begin position="278"/>
        <end position="305"/>
    </location>
</feature>
<dbReference type="CDD" id="cd00302">
    <property type="entry name" value="cytochrome_P450"/>
    <property type="match status" value="1"/>
</dbReference>
<evidence type="ECO:0000313" key="6">
    <source>
        <dbReference type="Proteomes" id="UP000740926"/>
    </source>
</evidence>
<dbReference type="PANTHER" id="PTHR24305">
    <property type="entry name" value="CYTOCHROME P450"/>
    <property type="match status" value="1"/>
</dbReference>
<dbReference type="InterPro" id="IPR036396">
    <property type="entry name" value="Cyt_P450_sf"/>
</dbReference>